<dbReference type="GO" id="GO:0008800">
    <property type="term" value="F:beta-lactamase activity"/>
    <property type="evidence" value="ECO:0007669"/>
    <property type="project" value="InterPro"/>
</dbReference>
<dbReference type="Gene3D" id="3.40.710.10">
    <property type="entry name" value="DD-peptidase/beta-lactamase superfamily"/>
    <property type="match status" value="1"/>
</dbReference>
<evidence type="ECO:0000313" key="3">
    <source>
        <dbReference type="Proteomes" id="UP000601171"/>
    </source>
</evidence>
<organism evidence="2 3">
    <name type="scientific">Paratissierella segnis</name>
    <dbReference type="NCBI Taxonomy" id="2763679"/>
    <lineage>
        <taxon>Bacteria</taxon>
        <taxon>Bacillati</taxon>
        <taxon>Bacillota</taxon>
        <taxon>Tissierellia</taxon>
        <taxon>Tissierellales</taxon>
        <taxon>Tissierellaceae</taxon>
        <taxon>Paratissierella</taxon>
    </lineage>
</organism>
<keyword evidence="3" id="KW-1185">Reference proteome</keyword>
<protein>
    <submittedName>
        <fullName evidence="2">Serine hydrolase</fullName>
    </submittedName>
</protein>
<dbReference type="GO" id="GO:0046677">
    <property type="term" value="P:response to antibiotic"/>
    <property type="evidence" value="ECO:0007669"/>
    <property type="project" value="InterPro"/>
</dbReference>
<proteinExistence type="predicted"/>
<dbReference type="GO" id="GO:0030655">
    <property type="term" value="P:beta-lactam antibiotic catabolic process"/>
    <property type="evidence" value="ECO:0007669"/>
    <property type="project" value="InterPro"/>
</dbReference>
<dbReference type="AlphaFoldDB" id="A0A926IKK3"/>
<dbReference type="InterPro" id="IPR012338">
    <property type="entry name" value="Beta-lactam/transpept-like"/>
</dbReference>
<sequence length="254" mass="29278">MWNELFDKMEGMRGKVGFYYKNLVTDETVGFNEDELFRAASIFKLPLLAAMLYEKVYNNVDFGEKIKISESDKIPGCGAVQHMTGEPSIDILTLAKLMITISDNTAANVLAEYFGIEKMKGVFDKLGMKKTRLNRQLYDFESESRGVMNVFTPKEMGELLEKIYKRTLINEETSEFFEDILLQQQINSKIPARLPYDFKVAHKTGEEEETTHDVGIVYAKQPFIVCFASNDTDVPEFEDFMRDTSYRLFCMTEQ</sequence>
<evidence type="ECO:0000313" key="2">
    <source>
        <dbReference type="EMBL" id="MBC8588586.1"/>
    </source>
</evidence>
<reference evidence="2" key="1">
    <citation type="submission" date="2020-08" db="EMBL/GenBank/DDBJ databases">
        <title>Genome public.</title>
        <authorList>
            <person name="Liu C."/>
            <person name="Sun Q."/>
        </authorList>
    </citation>
    <scope>NUCLEOTIDE SEQUENCE</scope>
    <source>
        <strain evidence="2">BX21</strain>
    </source>
</reference>
<dbReference type="Proteomes" id="UP000601171">
    <property type="component" value="Unassembled WGS sequence"/>
</dbReference>
<dbReference type="InterPro" id="IPR045155">
    <property type="entry name" value="Beta-lactam_cat"/>
</dbReference>
<evidence type="ECO:0000259" key="1">
    <source>
        <dbReference type="Pfam" id="PF13354"/>
    </source>
</evidence>
<gene>
    <name evidence="2" type="ORF">H8707_10130</name>
</gene>
<dbReference type="SUPFAM" id="SSF56601">
    <property type="entry name" value="beta-lactamase/transpeptidase-like"/>
    <property type="match status" value="1"/>
</dbReference>
<dbReference type="PANTHER" id="PTHR35333:SF3">
    <property type="entry name" value="BETA-LACTAMASE-TYPE TRANSPEPTIDASE FOLD CONTAINING PROTEIN"/>
    <property type="match status" value="1"/>
</dbReference>
<feature type="domain" description="Beta-lactamase class A catalytic" evidence="1">
    <location>
        <begin position="17"/>
        <end position="226"/>
    </location>
</feature>
<keyword evidence="2" id="KW-0378">Hydrolase</keyword>
<dbReference type="EMBL" id="JACRTG010000024">
    <property type="protein sequence ID" value="MBC8588586.1"/>
    <property type="molecule type" value="Genomic_DNA"/>
</dbReference>
<accession>A0A926IKK3</accession>
<name>A0A926IKK3_9FIRM</name>
<dbReference type="RefSeq" id="WP_262430043.1">
    <property type="nucleotide sequence ID" value="NZ_JACRTG010000024.1"/>
</dbReference>
<dbReference type="Pfam" id="PF13354">
    <property type="entry name" value="Beta-lactamase2"/>
    <property type="match status" value="1"/>
</dbReference>
<dbReference type="PANTHER" id="PTHR35333">
    <property type="entry name" value="BETA-LACTAMASE"/>
    <property type="match status" value="1"/>
</dbReference>
<dbReference type="InterPro" id="IPR000871">
    <property type="entry name" value="Beta-lactam_class-A"/>
</dbReference>
<comment type="caution">
    <text evidence="2">The sequence shown here is derived from an EMBL/GenBank/DDBJ whole genome shotgun (WGS) entry which is preliminary data.</text>
</comment>